<comment type="similarity">
    <text evidence="8">Belongs to the FtsL family.</text>
</comment>
<dbReference type="AlphaFoldDB" id="I8T5G5"/>
<evidence type="ECO:0000313" key="12">
    <source>
        <dbReference type="Proteomes" id="UP000003704"/>
    </source>
</evidence>
<evidence type="ECO:0000256" key="9">
    <source>
        <dbReference type="NCBIfam" id="TIGR02209"/>
    </source>
</evidence>
<evidence type="ECO:0000256" key="3">
    <source>
        <dbReference type="ARBA" id="ARBA00022618"/>
    </source>
</evidence>
<dbReference type="PANTHER" id="PTHR37479">
    <property type="entry name" value="CELL DIVISION PROTEIN FTSL"/>
    <property type="match status" value="1"/>
</dbReference>
<dbReference type="GO" id="GO:0043093">
    <property type="term" value="P:FtsZ-dependent cytokinesis"/>
    <property type="evidence" value="ECO:0007669"/>
    <property type="project" value="UniProtKB-UniRule"/>
</dbReference>
<dbReference type="STRING" id="1172194.WQQ_27470"/>
<keyword evidence="8" id="KW-0997">Cell inner membrane</keyword>
<sequence>MSERKNVSRLPSAVSRQSMLLPMLLAILVILSALAVVRVKHENRLQTTEIERLRKEHDRLEMEWSQLQLEDAALANHGRIESLARDQLGMSEPRDYVVVEQPRARGLRRDGQ</sequence>
<dbReference type="GO" id="GO:0005886">
    <property type="term" value="C:plasma membrane"/>
    <property type="evidence" value="ECO:0007669"/>
    <property type="project" value="UniProtKB-SubCell"/>
</dbReference>
<evidence type="ECO:0000256" key="1">
    <source>
        <dbReference type="ARBA" id="ARBA00004401"/>
    </source>
</evidence>
<evidence type="ECO:0000256" key="8">
    <source>
        <dbReference type="HAMAP-Rule" id="MF_00910"/>
    </source>
</evidence>
<keyword evidence="6 8" id="KW-0472">Membrane</keyword>
<dbReference type="HAMAP" id="MF_00910">
    <property type="entry name" value="FtsL"/>
    <property type="match status" value="1"/>
</dbReference>
<evidence type="ECO:0000256" key="2">
    <source>
        <dbReference type="ARBA" id="ARBA00022475"/>
    </source>
</evidence>
<accession>I8T5G5</accession>
<dbReference type="PANTHER" id="PTHR37479:SF1">
    <property type="entry name" value="CELL DIVISION PROTEIN FTSL"/>
    <property type="match status" value="1"/>
</dbReference>
<dbReference type="Proteomes" id="UP000003704">
    <property type="component" value="Unassembled WGS sequence"/>
</dbReference>
<dbReference type="GO" id="GO:0032153">
    <property type="term" value="C:cell division site"/>
    <property type="evidence" value="ECO:0007669"/>
    <property type="project" value="UniProtKB-UniRule"/>
</dbReference>
<comment type="function">
    <text evidence="8">Essential cell division protein. May link together the upstream cell division proteins, which are predominantly cytoplasmic, with the downstream cell division proteins, which are predominantly periplasmic.</text>
</comment>
<keyword evidence="12" id="KW-1185">Reference proteome</keyword>
<proteinExistence type="inferred from homology"/>
<evidence type="ECO:0000256" key="10">
    <source>
        <dbReference type="SAM" id="Coils"/>
    </source>
</evidence>
<evidence type="ECO:0000256" key="5">
    <source>
        <dbReference type="ARBA" id="ARBA00022989"/>
    </source>
</evidence>
<comment type="subunit">
    <text evidence="8">Part of a complex composed of FtsB, FtsL and FtsQ.</text>
</comment>
<feature type="coiled-coil region" evidence="10">
    <location>
        <begin position="36"/>
        <end position="70"/>
    </location>
</feature>
<dbReference type="InterPro" id="IPR011922">
    <property type="entry name" value="Cell_div_FtsL"/>
</dbReference>
<dbReference type="RefSeq" id="WP_007185688.1">
    <property type="nucleotide sequence ID" value="NZ_AKGD01000002.1"/>
</dbReference>
<keyword evidence="3 8" id="KW-0132">Cell division</keyword>
<keyword evidence="4 8" id="KW-0812">Transmembrane</keyword>
<evidence type="ECO:0000256" key="6">
    <source>
        <dbReference type="ARBA" id="ARBA00023136"/>
    </source>
</evidence>
<comment type="caution">
    <text evidence="11">The sequence shown here is derived from an EMBL/GenBank/DDBJ whole genome shotgun (WGS) entry which is preliminary data.</text>
</comment>
<keyword evidence="5 8" id="KW-1133">Transmembrane helix</keyword>
<reference evidence="11 12" key="1">
    <citation type="journal article" date="2012" name="J. Bacteriol.">
        <title>Genome Sequence of n-Alkane-Degrading Hydrocarboniphaga effusa Strain AP103T (ATCC BAA-332T).</title>
        <authorList>
            <person name="Chang H.K."/>
            <person name="Zylstra G.J."/>
            <person name="Chae J.C."/>
        </authorList>
    </citation>
    <scope>NUCLEOTIDE SEQUENCE [LARGE SCALE GENOMIC DNA]</scope>
    <source>
        <strain evidence="11 12">AP103</strain>
    </source>
</reference>
<protein>
    <recommendedName>
        <fullName evidence="8 9">Cell division protein FtsL</fullName>
    </recommendedName>
</protein>
<evidence type="ECO:0000256" key="4">
    <source>
        <dbReference type="ARBA" id="ARBA00022692"/>
    </source>
</evidence>
<name>I8T5G5_9GAMM</name>
<dbReference type="NCBIfam" id="TIGR02209">
    <property type="entry name" value="ftsL_broad"/>
    <property type="match status" value="1"/>
</dbReference>
<dbReference type="Pfam" id="PF04999">
    <property type="entry name" value="FtsL"/>
    <property type="match status" value="1"/>
</dbReference>
<keyword evidence="10" id="KW-0175">Coiled coil</keyword>
<keyword evidence="7 8" id="KW-0131">Cell cycle</keyword>
<evidence type="ECO:0000313" key="11">
    <source>
        <dbReference type="EMBL" id="EIT69165.1"/>
    </source>
</evidence>
<organism evidence="11 12">
    <name type="scientific">Hydrocarboniphaga effusa AP103</name>
    <dbReference type="NCBI Taxonomy" id="1172194"/>
    <lineage>
        <taxon>Bacteria</taxon>
        <taxon>Pseudomonadati</taxon>
        <taxon>Pseudomonadota</taxon>
        <taxon>Gammaproteobacteria</taxon>
        <taxon>Nevskiales</taxon>
        <taxon>Nevskiaceae</taxon>
        <taxon>Hydrocarboniphaga</taxon>
    </lineage>
</organism>
<comment type="subcellular location">
    <subcellularLocation>
        <location evidence="8">Cell inner membrane</location>
        <topology evidence="8">Single-pass type II membrane protein</topology>
    </subcellularLocation>
    <subcellularLocation>
        <location evidence="1">Cell membrane</location>
        <topology evidence="1">Single-pass type II membrane protein</topology>
    </subcellularLocation>
    <text evidence="8">Localizes to the division septum where it forms a ring structure.</text>
</comment>
<dbReference type="OrthoDB" id="5298556at2"/>
<gene>
    <name evidence="8" type="primary">ftsL</name>
    <name evidence="11" type="ORF">WQQ_27470</name>
</gene>
<evidence type="ECO:0000256" key="7">
    <source>
        <dbReference type="ARBA" id="ARBA00023306"/>
    </source>
</evidence>
<keyword evidence="2 8" id="KW-1003">Cell membrane</keyword>
<dbReference type="EMBL" id="AKGD01000002">
    <property type="protein sequence ID" value="EIT69165.1"/>
    <property type="molecule type" value="Genomic_DNA"/>
</dbReference>